<dbReference type="Gene3D" id="3.40.50.2000">
    <property type="entry name" value="Glycogen Phosphorylase B"/>
    <property type="match status" value="4"/>
</dbReference>
<protein>
    <recommendedName>
        <fullName evidence="4">Glycosyltransferase N-terminal domain-containing protein</fullName>
    </recommendedName>
</protein>
<name>A0A5J4ZNM7_9ASTE</name>
<dbReference type="FunFam" id="3.40.50.2000:FF:000047">
    <property type="entry name" value="Glycosyltransferase"/>
    <property type="match status" value="2"/>
</dbReference>
<keyword evidence="6" id="KW-1185">Reference proteome</keyword>
<evidence type="ECO:0000313" key="5">
    <source>
        <dbReference type="EMBL" id="KAA8518671.1"/>
    </source>
</evidence>
<evidence type="ECO:0000256" key="1">
    <source>
        <dbReference type="ARBA" id="ARBA00009995"/>
    </source>
</evidence>
<dbReference type="Proteomes" id="UP000325577">
    <property type="component" value="Linkage Group LG7"/>
</dbReference>
<evidence type="ECO:0000313" key="6">
    <source>
        <dbReference type="Proteomes" id="UP000325577"/>
    </source>
</evidence>
<dbReference type="InterPro" id="IPR002213">
    <property type="entry name" value="UDP_glucos_trans"/>
</dbReference>
<dbReference type="Pfam" id="PF00201">
    <property type="entry name" value="UDPGT"/>
    <property type="match status" value="2"/>
</dbReference>
<dbReference type="InterPro" id="IPR058980">
    <property type="entry name" value="Glyco_transf_N"/>
</dbReference>
<gene>
    <name evidence="5" type="ORF">F0562_016145</name>
</gene>
<feature type="domain" description="Glycosyltransferase N-terminal" evidence="4">
    <location>
        <begin position="11"/>
        <end position="249"/>
    </location>
</feature>
<dbReference type="InterPro" id="IPR035595">
    <property type="entry name" value="UDP_glycos_trans_CS"/>
</dbReference>
<dbReference type="FunFam" id="3.40.50.2000:FF:000071">
    <property type="entry name" value="Glycosyltransferase"/>
    <property type="match status" value="2"/>
</dbReference>
<dbReference type="GO" id="GO:0035251">
    <property type="term" value="F:UDP-glucosyltransferase activity"/>
    <property type="evidence" value="ECO:0007669"/>
    <property type="project" value="TreeGrafter"/>
</dbReference>
<reference evidence="5 6" key="1">
    <citation type="submission" date="2019-09" db="EMBL/GenBank/DDBJ databases">
        <title>A chromosome-level genome assembly of the Chinese tupelo Nyssa sinensis.</title>
        <authorList>
            <person name="Yang X."/>
            <person name="Kang M."/>
            <person name="Yang Y."/>
            <person name="Xiong H."/>
            <person name="Wang M."/>
            <person name="Zhang Z."/>
            <person name="Wang Z."/>
            <person name="Wu H."/>
            <person name="Ma T."/>
            <person name="Liu J."/>
            <person name="Xi Z."/>
        </authorList>
    </citation>
    <scope>NUCLEOTIDE SEQUENCE [LARGE SCALE GENOMIC DNA]</scope>
    <source>
        <strain evidence="5">J267</strain>
        <tissue evidence="5">Leaf</tissue>
    </source>
</reference>
<comment type="similarity">
    <text evidence="1">Belongs to the UDP-glycosyltransferase family.</text>
</comment>
<dbReference type="SUPFAM" id="SSF53756">
    <property type="entry name" value="UDP-Glycosyltransferase/glycogen phosphorylase"/>
    <property type="match status" value="2"/>
</dbReference>
<organism evidence="5 6">
    <name type="scientific">Nyssa sinensis</name>
    <dbReference type="NCBI Taxonomy" id="561372"/>
    <lineage>
        <taxon>Eukaryota</taxon>
        <taxon>Viridiplantae</taxon>
        <taxon>Streptophyta</taxon>
        <taxon>Embryophyta</taxon>
        <taxon>Tracheophyta</taxon>
        <taxon>Spermatophyta</taxon>
        <taxon>Magnoliopsida</taxon>
        <taxon>eudicotyledons</taxon>
        <taxon>Gunneridae</taxon>
        <taxon>Pentapetalae</taxon>
        <taxon>asterids</taxon>
        <taxon>Cornales</taxon>
        <taxon>Nyssaceae</taxon>
        <taxon>Nyssa</taxon>
    </lineage>
</organism>
<dbReference type="PANTHER" id="PTHR48047:SF182">
    <property type="entry name" value="GLYCOSYLTRANSFERASE"/>
    <property type="match status" value="1"/>
</dbReference>
<dbReference type="PANTHER" id="PTHR48047">
    <property type="entry name" value="GLYCOSYLTRANSFERASE"/>
    <property type="match status" value="1"/>
</dbReference>
<dbReference type="OrthoDB" id="5835829at2759"/>
<evidence type="ECO:0000256" key="2">
    <source>
        <dbReference type="ARBA" id="ARBA00022676"/>
    </source>
</evidence>
<sequence length="972" mass="109310">MDSQPHQLHFLLIPLMCPGHLIPMIDMSKLLAKHGVTVTIVTTPLNAIRFKPLTDRAIESGLPIKLLQLHFPSLEVGLPEGCENIDAIPSLDMMKNFFDAVGMLQQQLEHFLEQLTITPNCVISDRHIAWVADTAKKFQIPRIIFDGMNCFTLLCTHNLHISKAHESVLSEAEPFVLPGLPDRIEITKAQLPQAFNPSSLDMKKIVKQIQSASKEAYGVVVNSFQELETIYLNEYKKVKSDKVWCIGPLSLCNKDNLDKAQRGNKAAIDEDQCLKWLDAYPPGCVVYACLGSLTRLPSAQLIELGLALEASNRPFIWVVRDKTKEIEKWIVEDGFEERTKGRGLLIRGWAPQVLILSHPAIGGFLTHCGWNSTLEGVCAGVPLITWPLFAEQFLNEKLVVEVLGIGVSVGAQVVVHFGEEEKYGVMVKREGVKEAVEKVMEEGNGEERRKRAREFGEMAKRAIEEGGSSYLNMTLLIQDIMQQANIPLLSQSQLIPMTDFAELLARRGVTVTIITTPLNAIRFKALINRATIANLKIQLVPLRFPCQEAGLPEGCENMDTLTSPESVELFFQASGMLQEPLEKLIEKLEPKPSCIISTNALPWTAKVSQKFKISRFVFHAVSCFTLFCSHNIYRDHVHERVVSDSETFLVPNMPDRIEFTKAQLPKGIAKKSSSNDLKENIADQMKEAELSADGVLVNSFEELEPRYAEEYKKVKRKTLCIGPVSLCNKELSDKFERGNKSSIDEHYCLKWLASMKPSSIIYACFGSLCHIPHPQLIEIGLGLEASNRPFIWIIRGGDYSREIEKWFAEEGFEERTKERGLIIRGWAPQVSILSHPAVGGFLTHCGWNSTMEGICSGVPMITWPMFAEQFYNEKFIVNVLRIGVRIGVEVGMQWGEEDETEVLVKRDQVKKAVDQLMEEGKEGKGRRKRARELAEMAKRTIEEGGSSYLNMTLLIQHVMQQVHHKISEYSSS</sequence>
<dbReference type="AlphaFoldDB" id="A0A5J4ZNM7"/>
<proteinExistence type="inferred from homology"/>
<evidence type="ECO:0000259" key="4">
    <source>
        <dbReference type="Pfam" id="PF26168"/>
    </source>
</evidence>
<accession>A0A5J4ZNM7</accession>
<keyword evidence="3" id="KW-0808">Transferase</keyword>
<dbReference type="Pfam" id="PF26168">
    <property type="entry name" value="Glyco_transf_N"/>
    <property type="match status" value="1"/>
</dbReference>
<dbReference type="CDD" id="cd03784">
    <property type="entry name" value="GT1_Gtf-like"/>
    <property type="match status" value="2"/>
</dbReference>
<dbReference type="PROSITE" id="PS00375">
    <property type="entry name" value="UDPGT"/>
    <property type="match status" value="2"/>
</dbReference>
<evidence type="ECO:0000256" key="3">
    <source>
        <dbReference type="ARBA" id="ARBA00022679"/>
    </source>
</evidence>
<dbReference type="EMBL" id="CM018050">
    <property type="protein sequence ID" value="KAA8518671.1"/>
    <property type="molecule type" value="Genomic_DNA"/>
</dbReference>
<keyword evidence="2" id="KW-0328">Glycosyltransferase</keyword>